<dbReference type="PANTHER" id="PTHR43355">
    <property type="entry name" value="FLAVIN REDUCTASE (NADPH)"/>
    <property type="match status" value="1"/>
</dbReference>
<dbReference type="SUPFAM" id="SSF51735">
    <property type="entry name" value="NAD(P)-binding Rossmann-fold domains"/>
    <property type="match status" value="1"/>
</dbReference>
<protein>
    <submittedName>
        <fullName evidence="3">3-beta hydroxysteroid dehydrogenase</fullName>
    </submittedName>
</protein>
<evidence type="ECO:0000313" key="2">
    <source>
        <dbReference type="EMBL" id="KOC90900.1"/>
    </source>
</evidence>
<evidence type="ECO:0000313" key="3">
    <source>
        <dbReference type="EMBL" id="KOC94008.1"/>
    </source>
</evidence>
<dbReference type="STRING" id="1560201.NG42_07545"/>
<dbReference type="CDD" id="cd05244">
    <property type="entry name" value="BVR-B_like_SDR_a"/>
    <property type="match status" value="1"/>
</dbReference>
<feature type="domain" description="NAD(P)-binding" evidence="1">
    <location>
        <begin position="7"/>
        <end position="202"/>
    </location>
</feature>
<dbReference type="Gene3D" id="3.40.50.720">
    <property type="entry name" value="NAD(P)-binding Rossmann-like Domain"/>
    <property type="match status" value="1"/>
</dbReference>
<dbReference type="PATRIC" id="fig|1560201.3.peg.1610"/>
<accession>A0A0L7TF78</accession>
<evidence type="ECO:0000313" key="5">
    <source>
        <dbReference type="Proteomes" id="UP000037088"/>
    </source>
</evidence>
<dbReference type="InterPro" id="IPR036291">
    <property type="entry name" value="NAD(P)-bd_dom_sf"/>
</dbReference>
<dbReference type="OrthoDB" id="9787292at2"/>
<dbReference type="GO" id="GO:0016646">
    <property type="term" value="F:oxidoreductase activity, acting on the CH-NH group of donors, NAD or NADP as acceptor"/>
    <property type="evidence" value="ECO:0007669"/>
    <property type="project" value="TreeGrafter"/>
</dbReference>
<keyword evidence="5" id="KW-1185">Reference proteome</keyword>
<organism evidence="3 4">
    <name type="scientific">Winslowiella iniecta</name>
    <dbReference type="NCBI Taxonomy" id="1560201"/>
    <lineage>
        <taxon>Bacteria</taxon>
        <taxon>Pseudomonadati</taxon>
        <taxon>Pseudomonadota</taxon>
        <taxon>Gammaproteobacteria</taxon>
        <taxon>Enterobacterales</taxon>
        <taxon>Erwiniaceae</taxon>
        <taxon>Winslowiella</taxon>
    </lineage>
</organism>
<dbReference type="InterPro" id="IPR016040">
    <property type="entry name" value="NAD(P)-bd_dom"/>
</dbReference>
<proteinExistence type="predicted"/>
<dbReference type="Pfam" id="PF13460">
    <property type="entry name" value="NAD_binding_10"/>
    <property type="match status" value="1"/>
</dbReference>
<evidence type="ECO:0000313" key="4">
    <source>
        <dbReference type="Proteomes" id="UP000036851"/>
    </source>
</evidence>
<comment type="caution">
    <text evidence="3">The sequence shown here is derived from an EMBL/GenBank/DDBJ whole genome shotgun (WGS) entry which is preliminary data.</text>
</comment>
<sequence>MKITVIGATGFVGQEVINEALARGHQVTAVSRSGKNLPQHSNLTLATGDIHDSDWLNSVLRSQDAVISAYNPGWSESDLFEKFTRGSTQILAAVRAAQVKRLLVVGGAGSLQVAPGVELVDTEAFPAEIKPGALGARALRNTLQSSGGDLDWTYLSPAAMLQPGARTGQFRIGSTELLMSGDHPASISVADLAVAIVDEIEHPQHLQKQFTVAY</sequence>
<reference evidence="4 5" key="1">
    <citation type="journal article" date="2015" name="Int. J. Syst. Evol. Microbiol.">
        <title>Erwinia iniecta sp. nov., isolated from Russian wheat aphids (Diuraphis noxia).</title>
        <authorList>
            <person name="Campillo T."/>
            <person name="Luna E."/>
            <person name="Portier P."/>
            <person name="Fischer-Le Saux M."/>
            <person name="Lapitan N."/>
            <person name="Tisserat N.A."/>
            <person name="Leach J.E."/>
        </authorList>
    </citation>
    <scope>NUCLEOTIDE SEQUENCE [LARGE SCALE GENOMIC DNA]</scope>
    <source>
        <strain evidence="2 5">B120</strain>
        <strain evidence="3 4">B149</strain>
    </source>
</reference>
<dbReference type="InterPro" id="IPR051606">
    <property type="entry name" value="Polyketide_Oxido-like"/>
</dbReference>
<dbReference type="PANTHER" id="PTHR43355:SF2">
    <property type="entry name" value="FLAVIN REDUCTASE (NADPH)"/>
    <property type="match status" value="1"/>
</dbReference>
<name>A0A0L7TF78_9GAMM</name>
<dbReference type="RefSeq" id="WP_052898657.1">
    <property type="nucleotide sequence ID" value="NZ_JRXE01000008.1"/>
</dbReference>
<gene>
    <name evidence="2" type="ORF">NG42_07545</name>
    <name evidence="3" type="ORF">NG43_07320</name>
</gene>
<dbReference type="Proteomes" id="UP000036851">
    <property type="component" value="Unassembled WGS sequence"/>
</dbReference>
<dbReference type="Proteomes" id="UP000037088">
    <property type="component" value="Unassembled WGS sequence"/>
</dbReference>
<evidence type="ECO:0000259" key="1">
    <source>
        <dbReference type="Pfam" id="PF13460"/>
    </source>
</evidence>
<dbReference type="EMBL" id="JRXE01000008">
    <property type="protein sequence ID" value="KOC90900.1"/>
    <property type="molecule type" value="Genomic_DNA"/>
</dbReference>
<dbReference type="AlphaFoldDB" id="A0A0L7TF78"/>
<dbReference type="EMBL" id="JRXF01000009">
    <property type="protein sequence ID" value="KOC94008.1"/>
    <property type="molecule type" value="Genomic_DNA"/>
</dbReference>